<dbReference type="AlphaFoldDB" id="A0AAJ7SHY6"/>
<sequence>MAPDSHSLTKITSSPPNSTSHCKGGQVTTYKEGEVLQGCTSVLSSQEPLHQTVAFPDQVMNSSVTTAELQSSYGGGCLEVGAEMEDFRTSGYGVISLPSISDSSTGIMVQNVPILPNFLEVTAHTLALTRAKQQQQGGSVTDSSHGNPEILETTDLEMESSGTTYNGDSDLTDPQSATMSRASNLCGPNTTAAVAAAAAAAAAAIATSASTTTTATTTTSSGLPIPGGLCSRHQAMFEQGFDVLPALVAHPPPPMSIQSASHLEVVTAATKPAAGGSHVMGTIRSIDCGTSTLSRLTPSSILSAPTIVTTSAGANIQQQQQQQQYQQHQLSQVHVTQNT</sequence>
<organism evidence="2 3">
    <name type="scientific">Galendromus occidentalis</name>
    <name type="common">western predatory mite</name>
    <dbReference type="NCBI Taxonomy" id="34638"/>
    <lineage>
        <taxon>Eukaryota</taxon>
        <taxon>Metazoa</taxon>
        <taxon>Ecdysozoa</taxon>
        <taxon>Arthropoda</taxon>
        <taxon>Chelicerata</taxon>
        <taxon>Arachnida</taxon>
        <taxon>Acari</taxon>
        <taxon>Parasitiformes</taxon>
        <taxon>Mesostigmata</taxon>
        <taxon>Gamasina</taxon>
        <taxon>Phytoseioidea</taxon>
        <taxon>Phytoseiidae</taxon>
        <taxon>Typhlodrominae</taxon>
        <taxon>Galendromus</taxon>
    </lineage>
</organism>
<proteinExistence type="predicted"/>
<gene>
    <name evidence="3" type="primary">LOC114828419</name>
</gene>
<dbReference type="KEGG" id="goe:114828419"/>
<keyword evidence="2" id="KW-1185">Reference proteome</keyword>
<dbReference type="RefSeq" id="XP_028968381.1">
    <property type="nucleotide sequence ID" value="XM_029112548.1"/>
</dbReference>
<evidence type="ECO:0000313" key="3">
    <source>
        <dbReference type="RefSeq" id="XP_028968381.1"/>
    </source>
</evidence>
<feature type="region of interest" description="Disordered" evidence="1">
    <location>
        <begin position="1"/>
        <end position="25"/>
    </location>
</feature>
<dbReference type="Proteomes" id="UP000694867">
    <property type="component" value="Unplaced"/>
</dbReference>
<dbReference type="GeneID" id="114828419"/>
<feature type="compositionally biased region" description="Polar residues" evidence="1">
    <location>
        <begin position="160"/>
        <end position="183"/>
    </location>
</feature>
<evidence type="ECO:0000313" key="2">
    <source>
        <dbReference type="Proteomes" id="UP000694867"/>
    </source>
</evidence>
<accession>A0AAJ7SHY6</accession>
<protein>
    <submittedName>
        <fullName evidence="3">Mucin-5AC-like</fullName>
    </submittedName>
</protein>
<feature type="region of interest" description="Disordered" evidence="1">
    <location>
        <begin position="155"/>
        <end position="183"/>
    </location>
</feature>
<reference evidence="3" key="1">
    <citation type="submission" date="2025-08" db="UniProtKB">
        <authorList>
            <consortium name="RefSeq"/>
        </authorList>
    </citation>
    <scope>IDENTIFICATION</scope>
</reference>
<evidence type="ECO:0000256" key="1">
    <source>
        <dbReference type="SAM" id="MobiDB-lite"/>
    </source>
</evidence>
<name>A0AAJ7SHY6_9ACAR</name>